<organism evidence="13 14">
    <name type="scientific">Geodia barretti</name>
    <name type="common">Barrett's horny sponge</name>
    <dbReference type="NCBI Taxonomy" id="519541"/>
    <lineage>
        <taxon>Eukaryota</taxon>
        <taxon>Metazoa</taxon>
        <taxon>Porifera</taxon>
        <taxon>Demospongiae</taxon>
        <taxon>Heteroscleromorpha</taxon>
        <taxon>Tetractinellida</taxon>
        <taxon>Astrophorina</taxon>
        <taxon>Geodiidae</taxon>
        <taxon>Geodia</taxon>
    </lineage>
</organism>
<evidence type="ECO:0000313" key="13">
    <source>
        <dbReference type="EMBL" id="CAI8020052.1"/>
    </source>
</evidence>
<gene>
    <name evidence="13" type="ORF">GBAR_LOCUS12012</name>
</gene>
<name>A0AA35WN31_GEOBA</name>
<reference evidence="13" key="1">
    <citation type="submission" date="2023-03" db="EMBL/GenBank/DDBJ databases">
        <authorList>
            <person name="Steffen K."/>
            <person name="Cardenas P."/>
        </authorList>
    </citation>
    <scope>NUCLEOTIDE SEQUENCE</scope>
</reference>
<dbReference type="PANTHER" id="PTHR13190">
    <property type="entry name" value="AUTOPHAGY-RELATED 2, ISOFORM A"/>
    <property type="match status" value="1"/>
</dbReference>
<dbReference type="GO" id="GO:0032266">
    <property type="term" value="F:phosphatidylinositol-3-phosphate binding"/>
    <property type="evidence" value="ECO:0007669"/>
    <property type="project" value="TreeGrafter"/>
</dbReference>
<comment type="subcellular location">
    <subcellularLocation>
        <location evidence="1">Endoplasmic reticulum membrane</location>
        <topology evidence="1">Peripheral membrane protein</topology>
    </subcellularLocation>
    <subcellularLocation>
        <location evidence="2">Preautophagosomal structure membrane</location>
        <topology evidence="2">Peripheral membrane protein</topology>
    </subcellularLocation>
</comment>
<dbReference type="Pfam" id="PF13329">
    <property type="entry name" value="ATG2_CAD"/>
    <property type="match status" value="1"/>
</dbReference>
<evidence type="ECO:0000256" key="8">
    <source>
        <dbReference type="ARBA" id="ARBA00023055"/>
    </source>
</evidence>
<dbReference type="GO" id="GO:0061908">
    <property type="term" value="C:phagophore"/>
    <property type="evidence" value="ECO:0007669"/>
    <property type="project" value="TreeGrafter"/>
</dbReference>
<keyword evidence="14" id="KW-1185">Reference proteome</keyword>
<keyword evidence="6" id="KW-0256">Endoplasmic reticulum</keyword>
<dbReference type="GO" id="GO:0005789">
    <property type="term" value="C:endoplasmic reticulum membrane"/>
    <property type="evidence" value="ECO:0007669"/>
    <property type="project" value="UniProtKB-SubCell"/>
</dbReference>
<evidence type="ECO:0000256" key="11">
    <source>
        <dbReference type="ARBA" id="ARBA00024615"/>
    </source>
</evidence>
<proteinExistence type="inferred from homology"/>
<dbReference type="GO" id="GO:0000045">
    <property type="term" value="P:autophagosome assembly"/>
    <property type="evidence" value="ECO:0007669"/>
    <property type="project" value="TreeGrafter"/>
</dbReference>
<evidence type="ECO:0000256" key="10">
    <source>
        <dbReference type="ARBA" id="ARBA00024479"/>
    </source>
</evidence>
<sequence length="342" mass="36659">MPWLFTIPEFVKKRACRYLLQHYLGQYLKGKIQLEDLTVDLYNGTGTITNVPLNVEAVNEALEGTGAPVQVVSGYLGRVTISVPWGALMSDSCRVEVTGLMLSVMPCLSSAAGEDLATMTDSLFFGSNMTNSLQMAEEVMRSGPVEGEEGGRGETGAEREGRAAFEGMEALARAIETVLSRVQIDLKETVVQLVCRSSDYTHQYFVRLRIQSIKFYDEERRGGGEEESSVDRPSPVDNPAEPSGRAAVETKILELSDITVEVGGVGEDIHTSTISPEDLPGVPVAYVSGGMNVTVKVRGTDSAPVPRVQVEAVVGGVHCLLAPSQLHILAEIASAALRSGGI</sequence>
<dbReference type="GO" id="GO:0061709">
    <property type="term" value="P:reticulophagy"/>
    <property type="evidence" value="ECO:0007669"/>
    <property type="project" value="TreeGrafter"/>
</dbReference>
<evidence type="ECO:0000256" key="1">
    <source>
        <dbReference type="ARBA" id="ARBA00004406"/>
    </source>
</evidence>
<evidence type="ECO:0000256" key="9">
    <source>
        <dbReference type="ARBA" id="ARBA00023136"/>
    </source>
</evidence>
<accession>A0AA35WN31</accession>
<evidence type="ECO:0000313" key="14">
    <source>
        <dbReference type="Proteomes" id="UP001174909"/>
    </source>
</evidence>
<evidence type="ECO:0000256" key="3">
    <source>
        <dbReference type="ARBA" id="ARBA00009714"/>
    </source>
</evidence>
<keyword evidence="7" id="KW-0072">Autophagy</keyword>
<evidence type="ECO:0000256" key="7">
    <source>
        <dbReference type="ARBA" id="ARBA00023006"/>
    </source>
</evidence>
<dbReference type="GO" id="GO:0034727">
    <property type="term" value="P:piecemeal microautophagy of the nucleus"/>
    <property type="evidence" value="ECO:0007669"/>
    <property type="project" value="TreeGrafter"/>
</dbReference>
<evidence type="ECO:0000256" key="12">
    <source>
        <dbReference type="SAM" id="MobiDB-lite"/>
    </source>
</evidence>
<evidence type="ECO:0000256" key="6">
    <source>
        <dbReference type="ARBA" id="ARBA00022824"/>
    </source>
</evidence>
<protein>
    <recommendedName>
        <fullName evidence="4">Autophagy-related protein 2</fullName>
    </recommendedName>
</protein>
<keyword evidence="9" id="KW-0472">Membrane</keyword>
<feature type="region of interest" description="Disordered" evidence="12">
    <location>
        <begin position="142"/>
        <end position="161"/>
    </location>
</feature>
<dbReference type="GO" id="GO:0006869">
    <property type="term" value="P:lipid transport"/>
    <property type="evidence" value="ECO:0007669"/>
    <property type="project" value="UniProtKB-KW"/>
</dbReference>
<comment type="catalytic activity">
    <reaction evidence="11">
        <text>a 1,2-diacyl-sn-glycero-3-phosphoethanolamine(in) = a 1,2-diacyl-sn-glycero-3-phosphoethanolamine(out)</text>
        <dbReference type="Rhea" id="RHEA:38895"/>
        <dbReference type="ChEBI" id="CHEBI:64612"/>
    </reaction>
</comment>
<evidence type="ECO:0000256" key="4">
    <source>
        <dbReference type="ARBA" id="ARBA00018070"/>
    </source>
</evidence>
<dbReference type="GO" id="GO:0000422">
    <property type="term" value="P:autophagy of mitochondrion"/>
    <property type="evidence" value="ECO:0007669"/>
    <property type="project" value="TreeGrafter"/>
</dbReference>
<dbReference type="AlphaFoldDB" id="A0AA35WN31"/>
<feature type="compositionally biased region" description="Basic and acidic residues" evidence="12">
    <location>
        <begin position="149"/>
        <end position="161"/>
    </location>
</feature>
<keyword evidence="5" id="KW-0813">Transport</keyword>
<comment type="similarity">
    <text evidence="3">Belongs to the ATG2 family.</text>
</comment>
<dbReference type="GO" id="GO:0043495">
    <property type="term" value="F:protein-membrane adaptor activity"/>
    <property type="evidence" value="ECO:0007669"/>
    <property type="project" value="TreeGrafter"/>
</dbReference>
<dbReference type="PANTHER" id="PTHR13190:SF1">
    <property type="entry name" value="AUTOPHAGY-RELATED 2, ISOFORM A"/>
    <property type="match status" value="1"/>
</dbReference>
<dbReference type="GO" id="GO:0061723">
    <property type="term" value="P:glycophagy"/>
    <property type="evidence" value="ECO:0007669"/>
    <property type="project" value="TreeGrafter"/>
</dbReference>
<comment type="caution">
    <text evidence="13">The sequence shown here is derived from an EMBL/GenBank/DDBJ whole genome shotgun (WGS) entry which is preliminary data.</text>
</comment>
<comment type="catalytic activity">
    <reaction evidence="10">
        <text>a 1,2-diacyl-sn-glycero-3-phospho-L-serine(in) = a 1,2-diacyl-sn-glycero-3-phospho-L-serine(out)</text>
        <dbReference type="Rhea" id="RHEA:38663"/>
        <dbReference type="ChEBI" id="CHEBI:57262"/>
    </reaction>
</comment>
<dbReference type="GO" id="GO:0034045">
    <property type="term" value="C:phagophore assembly site membrane"/>
    <property type="evidence" value="ECO:0007669"/>
    <property type="project" value="UniProtKB-SubCell"/>
</dbReference>
<feature type="region of interest" description="Disordered" evidence="12">
    <location>
        <begin position="220"/>
        <end position="244"/>
    </location>
</feature>
<dbReference type="Proteomes" id="UP001174909">
    <property type="component" value="Unassembled WGS sequence"/>
</dbReference>
<dbReference type="InterPro" id="IPR026849">
    <property type="entry name" value="ATG2"/>
</dbReference>
<keyword evidence="8" id="KW-0445">Lipid transport</keyword>
<dbReference type="EMBL" id="CASHTH010001798">
    <property type="protein sequence ID" value="CAI8020052.1"/>
    <property type="molecule type" value="Genomic_DNA"/>
</dbReference>
<evidence type="ECO:0000256" key="2">
    <source>
        <dbReference type="ARBA" id="ARBA00004623"/>
    </source>
</evidence>
<evidence type="ECO:0000256" key="5">
    <source>
        <dbReference type="ARBA" id="ARBA00022448"/>
    </source>
</evidence>